<dbReference type="InterPro" id="IPR013785">
    <property type="entry name" value="Aldolase_TIM"/>
</dbReference>
<accession>A0ABS2JWK4</accession>
<protein>
    <submittedName>
        <fullName evidence="2">Alkene reductase</fullName>
    </submittedName>
</protein>
<evidence type="ECO:0000259" key="1">
    <source>
        <dbReference type="Pfam" id="PF00724"/>
    </source>
</evidence>
<dbReference type="SUPFAM" id="SSF51395">
    <property type="entry name" value="FMN-linked oxidoreductases"/>
    <property type="match status" value="1"/>
</dbReference>
<dbReference type="InterPro" id="IPR001155">
    <property type="entry name" value="OxRdtase_FMN_N"/>
</dbReference>
<comment type="caution">
    <text evidence="2">The sequence shown here is derived from an EMBL/GenBank/DDBJ whole genome shotgun (WGS) entry which is preliminary data.</text>
</comment>
<dbReference type="Pfam" id="PF00724">
    <property type="entry name" value="Oxidored_FMN"/>
    <property type="match status" value="1"/>
</dbReference>
<dbReference type="Proteomes" id="UP001430065">
    <property type="component" value="Unassembled WGS sequence"/>
</dbReference>
<dbReference type="PANTHER" id="PTHR22893:SF91">
    <property type="entry name" value="NADPH DEHYDROGENASE 2-RELATED"/>
    <property type="match status" value="1"/>
</dbReference>
<gene>
    <name evidence="2" type="ORF">ISP20_17545</name>
</gene>
<dbReference type="InterPro" id="IPR045247">
    <property type="entry name" value="Oye-like"/>
</dbReference>
<reference evidence="2 3" key="1">
    <citation type="submission" date="2020-10" db="EMBL/GenBank/DDBJ databases">
        <title>Phylogeny of dyella-like bacteria.</title>
        <authorList>
            <person name="Fu J."/>
        </authorList>
    </citation>
    <scope>NUCLEOTIDE SEQUENCE [LARGE SCALE GENOMIC DNA]</scope>
    <source>
        <strain evidence="2 3">THG-B117</strain>
    </source>
</reference>
<name>A0ABS2JWK4_9GAMM</name>
<sequence length="375" mass="40601">MTSANPTSLFLPYDTGALKLSNRVVMASMTRGRACNTAMAPGALHVEYYRQRATAGLIITEGTWVSRRGVGFINVPGLFRAEQVEGWRAVTDAVHGAGGLIFAQLAHSGAVSHPDFFDGDLPWAPSAINPGQRTFTPSGFKETLTPRPMTIEDIRTTVAEYALAARHARDAGFDGVEIHAATTYLLPQFLHSDLNTRRDAYGGSAVNRIRIVLEILEAALGEWGAGRVGIKLSPTLTMGSLTPNQDTVATYNELIDRLDELPLSHLQIVRANRDLTGSPVEALQDTIGYYRQRYRGTLMANGGFDGLSGSAIVASGNADLVSFATPFIGNPDLVRRLREDLPLAGSHRETYYQGGAEGYIDYAAALETPEKIYLD</sequence>
<keyword evidence="3" id="KW-1185">Reference proteome</keyword>
<dbReference type="CDD" id="cd02933">
    <property type="entry name" value="OYE_like_FMN"/>
    <property type="match status" value="1"/>
</dbReference>
<proteinExistence type="predicted"/>
<dbReference type="RefSeq" id="WP_204637427.1">
    <property type="nucleotide sequence ID" value="NZ_JADIKC010000008.1"/>
</dbReference>
<organism evidence="2 3">
    <name type="scientific">Dyella kyungheensis</name>
    <dbReference type="NCBI Taxonomy" id="1242174"/>
    <lineage>
        <taxon>Bacteria</taxon>
        <taxon>Pseudomonadati</taxon>
        <taxon>Pseudomonadota</taxon>
        <taxon>Gammaproteobacteria</taxon>
        <taxon>Lysobacterales</taxon>
        <taxon>Rhodanobacteraceae</taxon>
        <taxon>Dyella</taxon>
    </lineage>
</organism>
<dbReference type="PANTHER" id="PTHR22893">
    <property type="entry name" value="NADH OXIDOREDUCTASE-RELATED"/>
    <property type="match status" value="1"/>
</dbReference>
<evidence type="ECO:0000313" key="2">
    <source>
        <dbReference type="EMBL" id="MBM7122974.1"/>
    </source>
</evidence>
<evidence type="ECO:0000313" key="3">
    <source>
        <dbReference type="Proteomes" id="UP001430065"/>
    </source>
</evidence>
<feature type="domain" description="NADH:flavin oxidoreductase/NADH oxidase N-terminal" evidence="1">
    <location>
        <begin position="8"/>
        <end position="343"/>
    </location>
</feature>
<dbReference type="Gene3D" id="3.20.20.70">
    <property type="entry name" value="Aldolase class I"/>
    <property type="match status" value="1"/>
</dbReference>
<dbReference type="EMBL" id="JADIKC010000008">
    <property type="protein sequence ID" value="MBM7122974.1"/>
    <property type="molecule type" value="Genomic_DNA"/>
</dbReference>